<dbReference type="RefSeq" id="WP_153481072.1">
    <property type="nucleotide sequence ID" value="NZ_VWNA01000001.1"/>
</dbReference>
<dbReference type="AlphaFoldDB" id="A0A6A7Y354"/>
<keyword evidence="2" id="KW-1185">Reference proteome</keyword>
<sequence>MTEQRAVAASTAPIATEATTPSVGLKPNALTAETLAKSERGEDLRRFADPDAMFKELGI</sequence>
<dbReference type="Proteomes" id="UP000332515">
    <property type="component" value="Unassembled WGS sequence"/>
</dbReference>
<dbReference type="EMBL" id="VWNA01000001">
    <property type="protein sequence ID" value="MQT13145.1"/>
    <property type="molecule type" value="Genomic_DNA"/>
</dbReference>
<accession>A0A6A7Y354</accession>
<organism evidence="1 2">
    <name type="scientific">Segnochrobactrum spirostomi</name>
    <dbReference type="NCBI Taxonomy" id="2608987"/>
    <lineage>
        <taxon>Bacteria</taxon>
        <taxon>Pseudomonadati</taxon>
        <taxon>Pseudomonadota</taxon>
        <taxon>Alphaproteobacteria</taxon>
        <taxon>Hyphomicrobiales</taxon>
        <taxon>Segnochrobactraceae</taxon>
        <taxon>Segnochrobactrum</taxon>
    </lineage>
</organism>
<reference evidence="1 2" key="1">
    <citation type="submission" date="2019-09" db="EMBL/GenBank/DDBJ databases">
        <title>Segnochrobactrum spirostomi gen. nov., sp. nov., isolated from the ciliate Spirostomum cf. yagiui and description of a novel family, Segnochrobactraceae fam. nov. within the order Rhizobiales of the class Alphaproteobacteria.</title>
        <authorList>
            <person name="Akter S."/>
            <person name="Shazib S.U.A."/>
            <person name="Shin M.K."/>
        </authorList>
    </citation>
    <scope>NUCLEOTIDE SEQUENCE [LARGE SCALE GENOMIC DNA]</scope>
    <source>
        <strain evidence="1 2">Sp-1</strain>
    </source>
</reference>
<proteinExistence type="predicted"/>
<evidence type="ECO:0000313" key="1">
    <source>
        <dbReference type="EMBL" id="MQT13145.1"/>
    </source>
</evidence>
<gene>
    <name evidence="1" type="ORF">F0357_10925</name>
</gene>
<comment type="caution">
    <text evidence="1">The sequence shown here is derived from an EMBL/GenBank/DDBJ whole genome shotgun (WGS) entry which is preliminary data.</text>
</comment>
<protein>
    <submittedName>
        <fullName evidence="1">Uncharacterized protein</fullName>
    </submittedName>
</protein>
<evidence type="ECO:0000313" key="2">
    <source>
        <dbReference type="Proteomes" id="UP000332515"/>
    </source>
</evidence>
<name>A0A6A7Y354_9HYPH</name>